<evidence type="ECO:0000256" key="1">
    <source>
        <dbReference type="ARBA" id="ARBA00000085"/>
    </source>
</evidence>
<dbReference type="InterPro" id="IPR036890">
    <property type="entry name" value="HATPase_C_sf"/>
</dbReference>
<dbReference type="InterPro" id="IPR001789">
    <property type="entry name" value="Sig_transdc_resp-reg_receiver"/>
</dbReference>
<feature type="domain" description="HPt" evidence="14">
    <location>
        <begin position="778"/>
        <end position="877"/>
    </location>
</feature>
<dbReference type="Pfam" id="PF02518">
    <property type="entry name" value="HATPase_c"/>
    <property type="match status" value="1"/>
</dbReference>
<feature type="transmembrane region" description="Helical" evidence="11">
    <location>
        <begin position="6"/>
        <end position="28"/>
    </location>
</feature>
<dbReference type="SUPFAM" id="SSF47384">
    <property type="entry name" value="Homodimeric domain of signal transducing histidine kinase"/>
    <property type="match status" value="1"/>
</dbReference>
<dbReference type="InterPro" id="IPR048760">
    <property type="entry name" value="VP0354-like_sensor_dom"/>
</dbReference>
<evidence type="ECO:0000256" key="5">
    <source>
        <dbReference type="ARBA" id="ARBA00022553"/>
    </source>
</evidence>
<keyword evidence="11" id="KW-0472">Membrane</keyword>
<dbReference type="InterPro" id="IPR029151">
    <property type="entry name" value="Sensor-like_sf"/>
</dbReference>
<organism evidence="15 16">
    <name type="scientific">Marichromatium bheemlicum</name>
    <dbReference type="NCBI Taxonomy" id="365339"/>
    <lineage>
        <taxon>Bacteria</taxon>
        <taxon>Pseudomonadati</taxon>
        <taxon>Pseudomonadota</taxon>
        <taxon>Gammaproteobacteria</taxon>
        <taxon>Chromatiales</taxon>
        <taxon>Chromatiaceae</taxon>
        <taxon>Marichromatium</taxon>
    </lineage>
</organism>
<dbReference type="InterPro" id="IPR036097">
    <property type="entry name" value="HisK_dim/P_sf"/>
</dbReference>
<evidence type="ECO:0000256" key="7">
    <source>
        <dbReference type="ARBA" id="ARBA00022989"/>
    </source>
</evidence>
<gene>
    <name evidence="15" type="ORF">HF203_00455</name>
</gene>
<dbReference type="SUPFAM" id="SSF52172">
    <property type="entry name" value="CheY-like"/>
    <property type="match status" value="1"/>
</dbReference>
<feature type="domain" description="Response regulatory" evidence="13">
    <location>
        <begin position="631"/>
        <end position="749"/>
    </location>
</feature>
<keyword evidence="6 11" id="KW-0812">Transmembrane</keyword>
<dbReference type="EC" id="2.7.13.3" evidence="3"/>
<evidence type="ECO:0000256" key="3">
    <source>
        <dbReference type="ARBA" id="ARBA00012438"/>
    </source>
</evidence>
<dbReference type="SMART" id="SM00388">
    <property type="entry name" value="HisKA"/>
    <property type="match status" value="1"/>
</dbReference>
<dbReference type="Gene3D" id="3.30.565.10">
    <property type="entry name" value="Histidine kinase-like ATPase, C-terminal domain"/>
    <property type="match status" value="1"/>
</dbReference>
<dbReference type="CDD" id="cd17546">
    <property type="entry name" value="REC_hyHK_CKI1_RcsC-like"/>
    <property type="match status" value="1"/>
</dbReference>
<name>A0ABX1I359_9GAMM</name>
<dbReference type="PROSITE" id="PS50110">
    <property type="entry name" value="RESPONSE_REGULATORY"/>
    <property type="match status" value="1"/>
</dbReference>
<dbReference type="Gene3D" id="3.40.50.2300">
    <property type="match status" value="1"/>
</dbReference>
<dbReference type="SUPFAM" id="SSF103190">
    <property type="entry name" value="Sensory domain-like"/>
    <property type="match status" value="2"/>
</dbReference>
<evidence type="ECO:0000256" key="4">
    <source>
        <dbReference type="ARBA" id="ARBA00022475"/>
    </source>
</evidence>
<comment type="catalytic activity">
    <reaction evidence="1">
        <text>ATP + protein L-histidine = ADP + protein N-phospho-L-histidine.</text>
        <dbReference type="EC" id="2.7.13.3"/>
    </reaction>
</comment>
<dbReference type="PROSITE" id="PS50109">
    <property type="entry name" value="HIS_KIN"/>
    <property type="match status" value="1"/>
</dbReference>
<evidence type="ECO:0000313" key="15">
    <source>
        <dbReference type="EMBL" id="NKN31697.1"/>
    </source>
</evidence>
<dbReference type="InterPro" id="IPR011006">
    <property type="entry name" value="CheY-like_superfamily"/>
</dbReference>
<dbReference type="InterPro" id="IPR003594">
    <property type="entry name" value="HATPase_dom"/>
</dbReference>
<dbReference type="PROSITE" id="PS50894">
    <property type="entry name" value="HPT"/>
    <property type="match status" value="1"/>
</dbReference>
<dbReference type="InterPro" id="IPR036641">
    <property type="entry name" value="HPT_dom_sf"/>
</dbReference>
<dbReference type="InterPro" id="IPR003661">
    <property type="entry name" value="HisK_dim/P_dom"/>
</dbReference>
<dbReference type="EMBL" id="JAAXKX010000001">
    <property type="protein sequence ID" value="NKN31697.1"/>
    <property type="molecule type" value="Genomic_DNA"/>
</dbReference>
<dbReference type="InterPro" id="IPR004358">
    <property type="entry name" value="Sig_transdc_His_kin-like_C"/>
</dbReference>
<sequence>MASNALRNFFILYLGALGLIGVGVAFFVDSEIRHEREVIAAAEREAVALAAQMLRQHLRDAVSDVEYLIRLPALHDAVAGQREDAMPRLARQFSLYMIAHPKFDQLRWLDTAGREQMRVDWVEGRAQVIDARQLQDKSARPYFQITSGLPAGGIYVSRLDLNVEHGVIERPFKPVYRVAMPVFGDQGERRGVLIANYLGAPLIATVVASVNGDGARLMLLDQDGTWMRSVDPTEEWGRALGTQASLGARYPSLWAAIESSADGQRLDDDGLWTWQTLMPLREVAQALQNETADSPVVVGLGGENRWTVLTRLEPERLAAMARRIIGAVAVVGGVMALVAGLLCALITRSQFRIERLNQALAHRAEAAEAATRAKADFLANMSHEIRTPMNAILGFSYLLGKMTLPDRAGALVGRIQGAGRALQGIINDILNFSRIEAGGLKLVERPFALDALLEEVHGLMAVEASEKRLTLQAAQVPEGCAWLRGDALRLEQILLNLIGNAIKFTERGGVAVTVERCAALEAQQVRLLFAVTDSGIGIAPDQQREIFAPFTQADVSTTRRFGGTGLGLTICQRLVEEMGGQIGVESSLGQGSRFWFTLGFEVLSAPPPHQLGLGEARVASRAERCGLSGVRVMVVDDSEINRDLAETILSDEGAEVIQAENGREAVDWLCANPNAIDLVLMDIQMPVLDGYEATRQIRANPALERIPVVAVSAGVLDSERQAALAAGMCAFVGKPFDVEEVVALIARLTEHGAAGQAARRSSEQPPRYPGLDVDRGLSLWRDGERYRRYLRQFVADHREDARLLATLDPAAGARLTHKLKGAAANLGLTEVAAVAQSLNQLQRQGRADTEEARARLQRVLDQAQASIERFAPATVRSPSATEGAGASLDRERVTAVFGALLEALDSDNPTEIKPLLAELERLLGSTRVEALHQAVEHFDFRGGETALRALAETLGIRC</sequence>
<evidence type="ECO:0000256" key="9">
    <source>
        <dbReference type="PROSITE-ProRule" id="PRU00110"/>
    </source>
</evidence>
<dbReference type="PANTHER" id="PTHR45339">
    <property type="entry name" value="HYBRID SIGNAL TRANSDUCTION HISTIDINE KINASE J"/>
    <property type="match status" value="1"/>
</dbReference>
<accession>A0ABX1I359</accession>
<reference evidence="15 16" key="1">
    <citation type="submission" date="2020-04" db="EMBL/GenBank/DDBJ databases">
        <title>Draft Whole-Genome sequence of Marichromatium bheemlicum DSM 18632, type strain.</title>
        <authorList>
            <person name="Kyndt J.A."/>
            <person name="Meyer T.E."/>
        </authorList>
    </citation>
    <scope>NUCLEOTIDE SEQUENCE [LARGE SCALE GENOMIC DNA]</scope>
    <source>
        <strain evidence="15 16">DSM 18632</strain>
    </source>
</reference>
<keyword evidence="8" id="KW-0902">Two-component regulatory system</keyword>
<comment type="subcellular location">
    <subcellularLocation>
        <location evidence="2">Cell membrane</location>
        <topology evidence="2">Multi-pass membrane protein</topology>
    </subcellularLocation>
</comment>
<dbReference type="PANTHER" id="PTHR45339:SF5">
    <property type="entry name" value="HISTIDINE KINASE"/>
    <property type="match status" value="1"/>
</dbReference>
<dbReference type="InterPro" id="IPR008207">
    <property type="entry name" value="Sig_transdc_His_kin_Hpt_dom"/>
</dbReference>
<dbReference type="CDD" id="cd00088">
    <property type="entry name" value="HPT"/>
    <property type="match status" value="1"/>
</dbReference>
<dbReference type="Pfam" id="PF00512">
    <property type="entry name" value="HisKA"/>
    <property type="match status" value="1"/>
</dbReference>
<keyword evidence="16" id="KW-1185">Reference proteome</keyword>
<dbReference type="CDD" id="cd00082">
    <property type="entry name" value="HisKA"/>
    <property type="match status" value="1"/>
</dbReference>
<evidence type="ECO:0000259" key="12">
    <source>
        <dbReference type="PROSITE" id="PS50109"/>
    </source>
</evidence>
<keyword evidence="4" id="KW-1003">Cell membrane</keyword>
<feature type="domain" description="Histidine kinase" evidence="12">
    <location>
        <begin position="380"/>
        <end position="602"/>
    </location>
</feature>
<protein>
    <recommendedName>
        <fullName evidence="3">histidine kinase</fullName>
        <ecNumber evidence="3">2.7.13.3</ecNumber>
    </recommendedName>
</protein>
<dbReference type="Pfam" id="PF00072">
    <property type="entry name" value="Response_reg"/>
    <property type="match status" value="1"/>
</dbReference>
<feature type="modified residue" description="Phosphohistidine" evidence="9">
    <location>
        <position position="817"/>
    </location>
</feature>
<keyword evidence="7 11" id="KW-1133">Transmembrane helix</keyword>
<dbReference type="PRINTS" id="PR00344">
    <property type="entry name" value="BCTRLSENSOR"/>
</dbReference>
<dbReference type="SUPFAM" id="SSF47226">
    <property type="entry name" value="Histidine-containing phosphotransfer domain, HPT domain"/>
    <property type="match status" value="1"/>
</dbReference>
<feature type="modified residue" description="4-aspartylphosphate" evidence="10">
    <location>
        <position position="682"/>
    </location>
</feature>
<dbReference type="SUPFAM" id="SSF55874">
    <property type="entry name" value="ATPase domain of HSP90 chaperone/DNA topoisomerase II/histidine kinase"/>
    <property type="match status" value="1"/>
</dbReference>
<dbReference type="Gene3D" id="1.10.287.130">
    <property type="match status" value="1"/>
</dbReference>
<comment type="caution">
    <text evidence="15">The sequence shown here is derived from an EMBL/GenBank/DDBJ whole genome shotgun (WGS) entry which is preliminary data.</text>
</comment>
<evidence type="ECO:0000259" key="14">
    <source>
        <dbReference type="PROSITE" id="PS50894"/>
    </source>
</evidence>
<evidence type="ECO:0000256" key="11">
    <source>
        <dbReference type="SAM" id="Phobius"/>
    </source>
</evidence>
<dbReference type="CDD" id="cd16922">
    <property type="entry name" value="HATPase_EvgS-ArcB-TorS-like"/>
    <property type="match status" value="1"/>
</dbReference>
<dbReference type="SMART" id="SM00448">
    <property type="entry name" value="REC"/>
    <property type="match status" value="1"/>
</dbReference>
<proteinExistence type="predicted"/>
<dbReference type="Gene3D" id="1.20.120.160">
    <property type="entry name" value="HPT domain"/>
    <property type="match status" value="1"/>
</dbReference>
<evidence type="ECO:0000256" key="2">
    <source>
        <dbReference type="ARBA" id="ARBA00004651"/>
    </source>
</evidence>
<dbReference type="RefSeq" id="WP_168665491.1">
    <property type="nucleotide sequence ID" value="NZ_JAAXKX010000001.1"/>
</dbReference>
<evidence type="ECO:0000256" key="8">
    <source>
        <dbReference type="ARBA" id="ARBA00023012"/>
    </source>
</evidence>
<dbReference type="SMART" id="SM00387">
    <property type="entry name" value="HATPase_c"/>
    <property type="match status" value="1"/>
</dbReference>
<dbReference type="Gene3D" id="3.30.450.20">
    <property type="entry name" value="PAS domain"/>
    <property type="match status" value="2"/>
</dbReference>
<evidence type="ECO:0000256" key="10">
    <source>
        <dbReference type="PROSITE-ProRule" id="PRU00169"/>
    </source>
</evidence>
<dbReference type="InterPro" id="IPR005467">
    <property type="entry name" value="His_kinase_dom"/>
</dbReference>
<dbReference type="Pfam" id="PF01627">
    <property type="entry name" value="Hpt"/>
    <property type="match status" value="1"/>
</dbReference>
<evidence type="ECO:0000259" key="13">
    <source>
        <dbReference type="PROSITE" id="PS50110"/>
    </source>
</evidence>
<dbReference type="Pfam" id="PF21623">
    <property type="entry name" value="HK_sensor_dom_bact"/>
    <property type="match status" value="1"/>
</dbReference>
<dbReference type="Proteomes" id="UP000740754">
    <property type="component" value="Unassembled WGS sequence"/>
</dbReference>
<keyword evidence="5 10" id="KW-0597">Phosphoprotein</keyword>
<evidence type="ECO:0000313" key="16">
    <source>
        <dbReference type="Proteomes" id="UP000740754"/>
    </source>
</evidence>
<evidence type="ECO:0000256" key="6">
    <source>
        <dbReference type="ARBA" id="ARBA00022692"/>
    </source>
</evidence>
<feature type="transmembrane region" description="Helical" evidence="11">
    <location>
        <begin position="324"/>
        <end position="347"/>
    </location>
</feature>